<evidence type="ECO:0000256" key="6">
    <source>
        <dbReference type="ARBA" id="ARBA00023098"/>
    </source>
</evidence>
<feature type="region of interest" description="Disordered" evidence="9">
    <location>
        <begin position="260"/>
        <end position="285"/>
    </location>
</feature>
<dbReference type="PIRSF" id="PIRSF000456">
    <property type="entry name" value="UDP-GlcNAc_acltr"/>
    <property type="match status" value="1"/>
</dbReference>
<dbReference type="GO" id="GO:0016020">
    <property type="term" value="C:membrane"/>
    <property type="evidence" value="ECO:0007669"/>
    <property type="project" value="GOC"/>
</dbReference>
<evidence type="ECO:0000256" key="8">
    <source>
        <dbReference type="HAMAP-Rule" id="MF_00387"/>
    </source>
</evidence>
<comment type="catalytic activity">
    <reaction evidence="8">
        <text>a (3R)-hydroxyacyl-[ACP] + UDP-N-acetyl-alpha-D-glucosamine = a UDP-3-O-[(3R)-3-hydroxyacyl]-N-acetyl-alpha-D-glucosamine + holo-[ACP]</text>
        <dbReference type="Rhea" id="RHEA:67812"/>
        <dbReference type="Rhea" id="RHEA-COMP:9685"/>
        <dbReference type="Rhea" id="RHEA-COMP:9945"/>
        <dbReference type="ChEBI" id="CHEBI:57705"/>
        <dbReference type="ChEBI" id="CHEBI:64479"/>
        <dbReference type="ChEBI" id="CHEBI:78827"/>
        <dbReference type="ChEBI" id="CHEBI:173225"/>
        <dbReference type="EC" id="2.3.1.129"/>
    </reaction>
</comment>
<dbReference type="EMBL" id="LN879502">
    <property type="protein sequence ID" value="CUI17573.1"/>
    <property type="molecule type" value="Genomic_DNA"/>
</dbReference>
<keyword evidence="5 8" id="KW-0677">Repeat</keyword>
<dbReference type="STRING" id="389348.PNK_1969"/>
<dbReference type="NCBIfam" id="TIGR01852">
    <property type="entry name" value="lipid_A_lpxA"/>
    <property type="match status" value="1"/>
</dbReference>
<sequence>MKKSYQIHPTAIIAPGVTIGENVVIEPYVVINSPHVVLEDNVVIKSHAYIDGYTTIGAGTTIYPSASIGTKTQDLKFRGEKTYVKIGKNCDIREFVTINSSCQEGSVVEVGDNCLIMAYCHIAHNCVVGNRVIMSNNATLAGHVTVEDNAVIGGLTPIHQFVRIGCNAMVGGMSRVTHDIPPYTIGAGIPYKFGGLNLIGLKRHGFSLEARQELSKAFKLLYRSGLRFEEALNQIERDLKSLPEVRHFVSFCRQTKRGLMGLQGGDDDSSQLEEEESPEPVAKQK</sequence>
<dbReference type="GO" id="GO:0005737">
    <property type="term" value="C:cytoplasm"/>
    <property type="evidence" value="ECO:0007669"/>
    <property type="project" value="UniProtKB-SubCell"/>
</dbReference>
<feature type="domain" description="UDP N-acetylglucosamine O-acyltransferase C-terminal" evidence="10">
    <location>
        <begin position="179"/>
        <end position="260"/>
    </location>
</feature>
<dbReference type="KEGG" id="pnl:PNK_1969"/>
<dbReference type="HAMAP" id="MF_00387">
    <property type="entry name" value="LpxA"/>
    <property type="match status" value="1"/>
</dbReference>
<organism evidence="11 12">
    <name type="scientific">Candidatus Protochlamydia naegleriophila</name>
    <dbReference type="NCBI Taxonomy" id="389348"/>
    <lineage>
        <taxon>Bacteria</taxon>
        <taxon>Pseudomonadati</taxon>
        <taxon>Chlamydiota</taxon>
        <taxon>Chlamydiia</taxon>
        <taxon>Parachlamydiales</taxon>
        <taxon>Parachlamydiaceae</taxon>
        <taxon>Candidatus Protochlamydia</taxon>
    </lineage>
</organism>
<dbReference type="InterPro" id="IPR001451">
    <property type="entry name" value="Hexapep"/>
</dbReference>
<dbReference type="EC" id="2.3.1.129" evidence="8"/>
<dbReference type="UniPathway" id="UPA00359">
    <property type="reaction ID" value="UER00477"/>
</dbReference>
<keyword evidence="3 8" id="KW-0441">Lipid A biosynthesis</keyword>
<dbReference type="InterPro" id="IPR037157">
    <property type="entry name" value="Acetyltransf_C_sf"/>
</dbReference>
<accession>A0A0U5JHV9</accession>
<evidence type="ECO:0000313" key="11">
    <source>
        <dbReference type="EMBL" id="CUI17573.1"/>
    </source>
</evidence>
<evidence type="ECO:0000256" key="3">
    <source>
        <dbReference type="ARBA" id="ARBA00022556"/>
    </source>
</evidence>
<dbReference type="CDD" id="cd03351">
    <property type="entry name" value="LbH_UDP-GlcNAc_AT"/>
    <property type="match status" value="1"/>
</dbReference>
<dbReference type="AlphaFoldDB" id="A0A0U5JHV9"/>
<dbReference type="Pfam" id="PF13720">
    <property type="entry name" value="Acetyltransf_11"/>
    <property type="match status" value="1"/>
</dbReference>
<comment type="pathway">
    <text evidence="8">Glycolipid biosynthesis; lipid IV(A) biosynthesis; lipid IV(A) from (3R)-3-hydroxytetradecanoyl-[acyl-carrier-protein] and UDP-N-acetyl-alpha-D-glucosamine: step 1/6.</text>
</comment>
<proteinExistence type="inferred from homology"/>
<feature type="compositionally biased region" description="Acidic residues" evidence="9">
    <location>
        <begin position="265"/>
        <end position="278"/>
    </location>
</feature>
<dbReference type="GO" id="GO:0009245">
    <property type="term" value="P:lipid A biosynthetic process"/>
    <property type="evidence" value="ECO:0007669"/>
    <property type="project" value="UniProtKB-UniRule"/>
</dbReference>
<dbReference type="PANTHER" id="PTHR43480:SF1">
    <property type="entry name" value="ACYL-[ACYL-CARRIER-PROTEIN]--UDP-N-ACETYLGLUCOSAMINE O-ACYLTRANSFERASE, MITOCHONDRIAL-RELATED"/>
    <property type="match status" value="1"/>
</dbReference>
<dbReference type="InterPro" id="IPR029098">
    <property type="entry name" value="Acetyltransf_C"/>
</dbReference>
<dbReference type="Pfam" id="PF00132">
    <property type="entry name" value="Hexapep"/>
    <property type="match status" value="2"/>
</dbReference>
<keyword evidence="1 8" id="KW-0963">Cytoplasm</keyword>
<keyword evidence="4 8" id="KW-0808">Transferase</keyword>
<evidence type="ECO:0000256" key="1">
    <source>
        <dbReference type="ARBA" id="ARBA00022490"/>
    </source>
</evidence>
<dbReference type="PATRIC" id="fig|389348.3.peg.2213"/>
<comment type="function">
    <text evidence="8">Involved in the biosynthesis of lipid A, a phosphorylated glycolipid that anchors the lipopolysaccharide to the outer membrane of the cell.</text>
</comment>
<dbReference type="SUPFAM" id="SSF51161">
    <property type="entry name" value="Trimeric LpxA-like enzymes"/>
    <property type="match status" value="1"/>
</dbReference>
<name>A0A0U5JHV9_9BACT</name>
<keyword evidence="12" id="KW-1185">Reference proteome</keyword>
<dbReference type="PANTHER" id="PTHR43480">
    <property type="entry name" value="ACYL-[ACYL-CARRIER-PROTEIN]--UDP-N-ACETYLGLUCOSAMINE O-ACYLTRANSFERASE"/>
    <property type="match status" value="1"/>
</dbReference>
<evidence type="ECO:0000256" key="4">
    <source>
        <dbReference type="ARBA" id="ARBA00022679"/>
    </source>
</evidence>
<dbReference type="InParanoid" id="A0A0U5JHV9"/>
<dbReference type="Gene3D" id="2.160.10.10">
    <property type="entry name" value="Hexapeptide repeat proteins"/>
    <property type="match status" value="1"/>
</dbReference>
<dbReference type="NCBIfam" id="NF003657">
    <property type="entry name" value="PRK05289.1"/>
    <property type="match status" value="1"/>
</dbReference>
<evidence type="ECO:0000256" key="5">
    <source>
        <dbReference type="ARBA" id="ARBA00022737"/>
    </source>
</evidence>
<dbReference type="RefSeq" id="WP_059061768.1">
    <property type="nucleotide sequence ID" value="NZ_LN879502.1"/>
</dbReference>
<dbReference type="InterPro" id="IPR010137">
    <property type="entry name" value="Lipid_A_LpxA"/>
</dbReference>
<dbReference type="InterPro" id="IPR018357">
    <property type="entry name" value="Hexapep_transf_CS"/>
</dbReference>
<evidence type="ECO:0000256" key="9">
    <source>
        <dbReference type="SAM" id="MobiDB-lite"/>
    </source>
</evidence>
<dbReference type="InterPro" id="IPR011004">
    <property type="entry name" value="Trimer_LpxA-like_sf"/>
</dbReference>
<dbReference type="PROSITE" id="PS00101">
    <property type="entry name" value="HEXAPEP_TRANSFERASES"/>
    <property type="match status" value="1"/>
</dbReference>
<dbReference type="Proteomes" id="UP000069902">
    <property type="component" value="Chromosome cPNK"/>
</dbReference>
<comment type="similarity">
    <text evidence="8">Belongs to the transferase hexapeptide repeat family. LpxA subfamily.</text>
</comment>
<evidence type="ECO:0000259" key="10">
    <source>
        <dbReference type="Pfam" id="PF13720"/>
    </source>
</evidence>
<dbReference type="GO" id="GO:0008780">
    <property type="term" value="F:acyl-[acyl-carrier-protein]-UDP-N-acetylglucosamine O-acyltransferase activity"/>
    <property type="evidence" value="ECO:0007669"/>
    <property type="project" value="UniProtKB-UniRule"/>
</dbReference>
<keyword evidence="7 8" id="KW-0012">Acyltransferase</keyword>
<protein>
    <recommendedName>
        <fullName evidence="8">Acyl-[acyl-carrier-protein]--UDP-N-acetylglucosamine O-acyltransferase</fullName>
        <shortName evidence="8">UDP-N-acetylglucosamine acyltransferase</shortName>
        <ecNumber evidence="8">2.3.1.129</ecNumber>
    </recommendedName>
</protein>
<dbReference type="FunCoup" id="A0A0U5JHV9">
    <property type="interactions" value="301"/>
</dbReference>
<keyword evidence="6 8" id="KW-0443">Lipid metabolism</keyword>
<evidence type="ECO:0000256" key="2">
    <source>
        <dbReference type="ARBA" id="ARBA00022516"/>
    </source>
</evidence>
<comment type="subunit">
    <text evidence="8">Homotrimer.</text>
</comment>
<comment type="subcellular location">
    <subcellularLocation>
        <location evidence="8">Cytoplasm</location>
    </subcellularLocation>
</comment>
<gene>
    <name evidence="8 11" type="primary">lpxA</name>
    <name evidence="11" type="ORF">PNK_1969</name>
</gene>
<dbReference type="Gene3D" id="1.20.1180.10">
    <property type="entry name" value="Udp N-acetylglucosamine O-acyltransferase, C-terminal domain"/>
    <property type="match status" value="1"/>
</dbReference>
<reference evidence="12" key="1">
    <citation type="submission" date="2015-09" db="EMBL/GenBank/DDBJ databases">
        <authorList>
            <person name="Bertelli C."/>
        </authorList>
    </citation>
    <scope>NUCLEOTIDE SEQUENCE [LARGE SCALE GENOMIC DNA]</scope>
    <source>
        <strain evidence="12">KNic</strain>
    </source>
</reference>
<keyword evidence="2 8" id="KW-0444">Lipid biosynthesis</keyword>
<evidence type="ECO:0000313" key="12">
    <source>
        <dbReference type="Proteomes" id="UP000069902"/>
    </source>
</evidence>
<evidence type="ECO:0000256" key="7">
    <source>
        <dbReference type="ARBA" id="ARBA00023315"/>
    </source>
</evidence>